<sequence length="208" mass="24606">MAIISNEFIQQKQRSNDLEDELQLIQKYSKSTQTKAAEQSQQIDELKEKQQQITTLRNDLIPRSTTDDADVLKRELITIQQCMNEMALEKEQQIDKLRNILIEKFNLSIHDELINANTSQIEHEINAIKQFVGVTHKRQENVKNTVKYMRNRLLENQTEMKQLKQTNIQLQNDVQIEQRQIHSYQNQTETLNNEIHLLKNNQVIQTKI</sequence>
<feature type="coiled-coil region" evidence="1">
    <location>
        <begin position="153"/>
        <end position="201"/>
    </location>
</feature>
<name>A0A819JYI6_9BILA</name>
<gene>
    <name evidence="2" type="ORF">OXD698_LOCUS25918</name>
</gene>
<dbReference type="EMBL" id="CAJOAZ010002526">
    <property type="protein sequence ID" value="CAF3937136.1"/>
    <property type="molecule type" value="Genomic_DNA"/>
</dbReference>
<feature type="non-terminal residue" evidence="2">
    <location>
        <position position="208"/>
    </location>
</feature>
<evidence type="ECO:0000256" key="1">
    <source>
        <dbReference type="SAM" id="Coils"/>
    </source>
</evidence>
<evidence type="ECO:0000313" key="3">
    <source>
        <dbReference type="Proteomes" id="UP000663844"/>
    </source>
</evidence>
<keyword evidence="1" id="KW-0175">Coiled coil</keyword>
<feature type="coiled-coil region" evidence="1">
    <location>
        <begin position="29"/>
        <end position="59"/>
    </location>
</feature>
<proteinExistence type="predicted"/>
<evidence type="ECO:0000313" key="2">
    <source>
        <dbReference type="EMBL" id="CAF3937136.1"/>
    </source>
</evidence>
<dbReference type="AlphaFoldDB" id="A0A819JYI6"/>
<accession>A0A819JYI6</accession>
<reference evidence="2" key="1">
    <citation type="submission" date="2021-02" db="EMBL/GenBank/DDBJ databases">
        <authorList>
            <person name="Nowell W R."/>
        </authorList>
    </citation>
    <scope>NUCLEOTIDE SEQUENCE</scope>
</reference>
<comment type="caution">
    <text evidence="2">The sequence shown here is derived from an EMBL/GenBank/DDBJ whole genome shotgun (WGS) entry which is preliminary data.</text>
</comment>
<protein>
    <submittedName>
        <fullName evidence="2">Uncharacterized protein</fullName>
    </submittedName>
</protein>
<dbReference type="Proteomes" id="UP000663844">
    <property type="component" value="Unassembled WGS sequence"/>
</dbReference>
<organism evidence="2 3">
    <name type="scientific">Adineta steineri</name>
    <dbReference type="NCBI Taxonomy" id="433720"/>
    <lineage>
        <taxon>Eukaryota</taxon>
        <taxon>Metazoa</taxon>
        <taxon>Spiralia</taxon>
        <taxon>Gnathifera</taxon>
        <taxon>Rotifera</taxon>
        <taxon>Eurotatoria</taxon>
        <taxon>Bdelloidea</taxon>
        <taxon>Adinetida</taxon>
        <taxon>Adinetidae</taxon>
        <taxon>Adineta</taxon>
    </lineage>
</organism>